<protein>
    <submittedName>
        <fullName evidence="3">CGNR zinc finger domain-containing protein</fullName>
    </submittedName>
</protein>
<dbReference type="InterPro" id="IPR021005">
    <property type="entry name" value="Znf_CGNR"/>
</dbReference>
<proteinExistence type="predicted"/>
<name>A0A1C4YE72_9ACTN</name>
<dbReference type="AlphaFoldDB" id="A0A1C4YE72"/>
<dbReference type="InterPro" id="IPR010852">
    <property type="entry name" value="ABATE"/>
</dbReference>
<organism evidence="3 4">
    <name type="scientific">Micromonospora haikouensis</name>
    <dbReference type="NCBI Taxonomy" id="686309"/>
    <lineage>
        <taxon>Bacteria</taxon>
        <taxon>Bacillati</taxon>
        <taxon>Actinomycetota</taxon>
        <taxon>Actinomycetes</taxon>
        <taxon>Micromonosporales</taxon>
        <taxon>Micromonosporaceae</taxon>
        <taxon>Micromonospora</taxon>
    </lineage>
</organism>
<dbReference type="PANTHER" id="PTHR35525:SF3">
    <property type="entry name" value="BLL6575 PROTEIN"/>
    <property type="match status" value="1"/>
</dbReference>
<reference evidence="3 4" key="1">
    <citation type="submission" date="2016-06" db="EMBL/GenBank/DDBJ databases">
        <authorList>
            <person name="Kjaerup R.B."/>
            <person name="Dalgaard T.S."/>
            <person name="Juul-Madsen H.R."/>
        </authorList>
    </citation>
    <scope>NUCLEOTIDE SEQUENCE [LARGE SCALE GENOMIC DNA]</scope>
    <source>
        <strain evidence="3 4">DSM 45626</strain>
    </source>
</reference>
<gene>
    <name evidence="3" type="ORF">GA0070558_14242</name>
</gene>
<accession>A0A1C4YE72</accession>
<feature type="region of interest" description="Disordered" evidence="1">
    <location>
        <begin position="169"/>
        <end position="199"/>
    </location>
</feature>
<dbReference type="EMBL" id="FMCW01000042">
    <property type="protein sequence ID" value="SCF19033.1"/>
    <property type="molecule type" value="Genomic_DNA"/>
</dbReference>
<dbReference type="InterPro" id="IPR023286">
    <property type="entry name" value="ABATE_dom_sf"/>
</dbReference>
<evidence type="ECO:0000259" key="2">
    <source>
        <dbReference type="Pfam" id="PF11706"/>
    </source>
</evidence>
<evidence type="ECO:0000256" key="1">
    <source>
        <dbReference type="SAM" id="MobiDB-lite"/>
    </source>
</evidence>
<dbReference type="Gene3D" id="1.10.3300.10">
    <property type="entry name" value="Jann2411-like domain"/>
    <property type="match status" value="1"/>
</dbReference>
<dbReference type="SUPFAM" id="SSF160904">
    <property type="entry name" value="Jann2411-like"/>
    <property type="match status" value="1"/>
</dbReference>
<evidence type="ECO:0000313" key="3">
    <source>
        <dbReference type="EMBL" id="SCF19033.1"/>
    </source>
</evidence>
<dbReference type="PANTHER" id="PTHR35525">
    <property type="entry name" value="BLL6575 PROTEIN"/>
    <property type="match status" value="1"/>
</dbReference>
<sequence length="209" mass="23066">MGNRGGLTDSYSLALRATALANTQLEDRTDAQALLAGQPLLREVVTEADLHTLRVAGHRLREVFQTVAAGHEQEAIDRLNGLLTRHRVRLMISGTCAVDWHIHVAASGTPAAEYLAAALWGFAVWLCERGINRLGVCAEPRCHSVFLDDSSNRCRRFCSERCATRNHVRAHRARRRATHPPTVARPDPVHSQQDHPAGEPILPRVGNCL</sequence>
<feature type="domain" description="Zinc finger CGNR" evidence="2">
    <location>
        <begin position="133"/>
        <end position="175"/>
    </location>
</feature>
<evidence type="ECO:0000313" key="4">
    <source>
        <dbReference type="Proteomes" id="UP000199375"/>
    </source>
</evidence>
<feature type="compositionally biased region" description="Basic residues" evidence="1">
    <location>
        <begin position="169"/>
        <end position="178"/>
    </location>
</feature>
<dbReference type="Pfam" id="PF11706">
    <property type="entry name" value="zf-CGNR"/>
    <property type="match status" value="1"/>
</dbReference>
<dbReference type="Proteomes" id="UP000199375">
    <property type="component" value="Unassembled WGS sequence"/>
</dbReference>